<evidence type="ECO:0000313" key="1">
    <source>
        <dbReference type="EMBL" id="JAD81373.1"/>
    </source>
</evidence>
<organism evidence="1">
    <name type="scientific">Arundo donax</name>
    <name type="common">Giant reed</name>
    <name type="synonym">Donax arundinaceus</name>
    <dbReference type="NCBI Taxonomy" id="35708"/>
    <lineage>
        <taxon>Eukaryota</taxon>
        <taxon>Viridiplantae</taxon>
        <taxon>Streptophyta</taxon>
        <taxon>Embryophyta</taxon>
        <taxon>Tracheophyta</taxon>
        <taxon>Spermatophyta</taxon>
        <taxon>Magnoliopsida</taxon>
        <taxon>Liliopsida</taxon>
        <taxon>Poales</taxon>
        <taxon>Poaceae</taxon>
        <taxon>PACMAD clade</taxon>
        <taxon>Arundinoideae</taxon>
        <taxon>Arundineae</taxon>
        <taxon>Arundo</taxon>
    </lineage>
</organism>
<name>A0A0A9D3V1_ARUDO</name>
<reference evidence="1" key="1">
    <citation type="submission" date="2014-09" db="EMBL/GenBank/DDBJ databases">
        <authorList>
            <person name="Magalhaes I.L.F."/>
            <person name="Oliveira U."/>
            <person name="Santos F.R."/>
            <person name="Vidigal T.H.D.A."/>
            <person name="Brescovit A.D."/>
            <person name="Santos A.J."/>
        </authorList>
    </citation>
    <scope>NUCLEOTIDE SEQUENCE</scope>
    <source>
        <tissue evidence="1">Shoot tissue taken approximately 20 cm above the soil surface</tissue>
    </source>
</reference>
<accession>A0A0A9D3V1</accession>
<dbReference type="AlphaFoldDB" id="A0A0A9D3V1"/>
<protein>
    <submittedName>
        <fullName evidence="1">Uncharacterized protein</fullName>
    </submittedName>
</protein>
<dbReference type="EMBL" id="GBRH01216522">
    <property type="protein sequence ID" value="JAD81373.1"/>
    <property type="molecule type" value="Transcribed_RNA"/>
</dbReference>
<reference evidence="1" key="2">
    <citation type="journal article" date="2015" name="Data Brief">
        <title>Shoot transcriptome of the giant reed, Arundo donax.</title>
        <authorList>
            <person name="Barrero R.A."/>
            <person name="Guerrero F.D."/>
            <person name="Moolhuijzen P."/>
            <person name="Goolsby J.A."/>
            <person name="Tidwell J."/>
            <person name="Bellgard S.E."/>
            <person name="Bellgard M.I."/>
        </authorList>
    </citation>
    <scope>NUCLEOTIDE SEQUENCE</scope>
    <source>
        <tissue evidence="1">Shoot tissue taken approximately 20 cm above the soil surface</tissue>
    </source>
</reference>
<proteinExistence type="predicted"/>
<sequence length="44" mass="5047">MARVSLSPYKFLSLFTSRQRVDNFSGESLRFQGAGTTNVHVFFF</sequence>